<name>H2ECP9_9VIRU</name>
<reference evidence="1" key="1">
    <citation type="submission" date="2011-10" db="EMBL/GenBank/DDBJ databases">
        <title>Provirophages and transpovirons: unique mobilome of giant viruses.</title>
        <authorList>
            <person name="Desnues C."/>
            <person name="LaScola B."/>
            <person name="Yutin N."/>
            <person name="Fournous G."/>
            <person name="Koonin E."/>
            <person name="Raoult D."/>
        </authorList>
    </citation>
    <scope>NUCLEOTIDE SEQUENCE</scope>
    <source>
        <strain evidence="1">Mv13-c7</strain>
    </source>
</reference>
<gene>
    <name evidence="1" type="ORF">c7_L1310</name>
</gene>
<evidence type="ECO:0000313" key="1">
    <source>
        <dbReference type="EMBL" id="AEX62172.1"/>
    </source>
</evidence>
<protein>
    <submittedName>
        <fullName evidence="1">Uncharacterized protein</fullName>
    </submittedName>
</protein>
<accession>H2ECP9</accession>
<proteinExistence type="predicted"/>
<organism evidence="1">
    <name type="scientific">Megavirus courdo7</name>
    <dbReference type="NCBI Taxonomy" id="1128135"/>
    <lineage>
        <taxon>Viruses</taxon>
        <taxon>Varidnaviria</taxon>
        <taxon>Bamfordvirae</taxon>
        <taxon>Nucleocytoviricota</taxon>
        <taxon>Megaviricetes</taxon>
        <taxon>Imitervirales</taxon>
        <taxon>Mimiviridae</taxon>
        <taxon>Megamimivirinae</taxon>
        <taxon>Megavirus</taxon>
    </lineage>
</organism>
<dbReference type="EMBL" id="JN885993">
    <property type="protein sequence ID" value="AEX62172.1"/>
    <property type="molecule type" value="Genomic_DNA"/>
</dbReference>
<sequence>MSESLYSEFIFISDSGSELDSDSDS</sequence>